<dbReference type="EMBL" id="UINC01015578">
    <property type="protein sequence ID" value="SVA65506.1"/>
    <property type="molecule type" value="Genomic_DNA"/>
</dbReference>
<protein>
    <recommendedName>
        <fullName evidence="4">Phosphogluconate dehydrogenase NAD-binding putative C-terminal domain-containing protein</fullName>
    </recommendedName>
</protein>
<dbReference type="Gene3D" id="1.10.1040.10">
    <property type="entry name" value="N-(1-d-carboxylethyl)-l-norvaline Dehydrogenase, domain 2"/>
    <property type="match status" value="1"/>
</dbReference>
<dbReference type="Pfam" id="PF09130">
    <property type="entry name" value="DUF1932"/>
    <property type="match status" value="1"/>
</dbReference>
<dbReference type="GO" id="GO:0050661">
    <property type="term" value="F:NADP binding"/>
    <property type="evidence" value="ECO:0007669"/>
    <property type="project" value="InterPro"/>
</dbReference>
<dbReference type="InterPro" id="IPR036291">
    <property type="entry name" value="NAD(P)-bd_dom_sf"/>
</dbReference>
<evidence type="ECO:0000259" key="1">
    <source>
        <dbReference type="Pfam" id="PF03446"/>
    </source>
</evidence>
<evidence type="ECO:0000313" key="3">
    <source>
        <dbReference type="EMBL" id="SVA65506.1"/>
    </source>
</evidence>
<dbReference type="InterPro" id="IPR051265">
    <property type="entry name" value="HIBADH-related_NP60_sf"/>
</dbReference>
<proteinExistence type="predicted"/>
<dbReference type="InterPro" id="IPR008927">
    <property type="entry name" value="6-PGluconate_DH-like_C_sf"/>
</dbReference>
<name>A0A381XL63_9ZZZZ</name>
<dbReference type="PANTHER" id="PTHR43580:SF2">
    <property type="entry name" value="CYTOKINE-LIKE NUCLEAR FACTOR N-PAC"/>
    <property type="match status" value="1"/>
</dbReference>
<dbReference type="SUPFAM" id="SSF48179">
    <property type="entry name" value="6-phosphogluconate dehydrogenase C-terminal domain-like"/>
    <property type="match status" value="1"/>
</dbReference>
<dbReference type="InterPro" id="IPR006115">
    <property type="entry name" value="6PGDH_NADP-bd"/>
</dbReference>
<dbReference type="Gene3D" id="3.40.50.720">
    <property type="entry name" value="NAD(P)-binding Rossmann-like Domain"/>
    <property type="match status" value="1"/>
</dbReference>
<feature type="domain" description="6-phosphogluconate dehydrogenase NADP-binding" evidence="1">
    <location>
        <begin position="8"/>
        <end position="147"/>
    </location>
</feature>
<reference evidence="3" key="1">
    <citation type="submission" date="2018-05" db="EMBL/GenBank/DDBJ databases">
        <authorList>
            <person name="Lanie J.A."/>
            <person name="Ng W.-L."/>
            <person name="Kazmierczak K.M."/>
            <person name="Andrzejewski T.M."/>
            <person name="Davidsen T.M."/>
            <person name="Wayne K.J."/>
            <person name="Tettelin H."/>
            <person name="Glass J.I."/>
            <person name="Rusch D."/>
            <person name="Podicherti R."/>
            <person name="Tsui H.-C.T."/>
            <person name="Winkler M.E."/>
        </authorList>
    </citation>
    <scope>NUCLEOTIDE SEQUENCE</scope>
</reference>
<dbReference type="InterPro" id="IPR013328">
    <property type="entry name" value="6PGD_dom2"/>
</dbReference>
<feature type="domain" description="Phosphogluconate dehydrogenase NAD-binding putative C-terminal" evidence="2">
    <location>
        <begin position="194"/>
        <end position="261"/>
    </location>
</feature>
<dbReference type="AlphaFoldDB" id="A0A381XL63"/>
<organism evidence="3">
    <name type="scientific">marine metagenome</name>
    <dbReference type="NCBI Taxonomy" id="408172"/>
    <lineage>
        <taxon>unclassified sequences</taxon>
        <taxon>metagenomes</taxon>
        <taxon>ecological metagenomes</taxon>
    </lineage>
</organism>
<evidence type="ECO:0008006" key="4">
    <source>
        <dbReference type="Google" id="ProtNLM"/>
    </source>
</evidence>
<gene>
    <name evidence="3" type="ORF">METZ01_LOCUS118360</name>
</gene>
<dbReference type="InterPro" id="IPR015814">
    <property type="entry name" value="Pgluconate_DH_NAD-bd_C"/>
</dbReference>
<accession>A0A381XL63</accession>
<sequence>MYMPVNTVGIMSPGDMGHAVGKVLSESGLDVITCTKDRSLRTRKLAEVAGFRQVANLSDLVIQADLILSIMVPSRAMDFAKEIAPYMNSTTSPTFYADCNAISPQTSQSISEVINNSGGAFIDGGIIGGAPTKGDTPRFYVSGPHAAVVMELDGKGITVKAIGDKIGQASGIKMCYAALTKGTHTLHVALLTAANKMGLTEDLRNEFEFSQKSHLNAMEKGISRLPANAHRWIGEMEEIASTFEHLGVTPNFHRGAAEIYRMLNATPFAEETPETIDNDRTTWDTIDAVSNLD</sequence>
<dbReference type="Pfam" id="PF03446">
    <property type="entry name" value="NAD_binding_2"/>
    <property type="match status" value="1"/>
</dbReference>
<evidence type="ECO:0000259" key="2">
    <source>
        <dbReference type="Pfam" id="PF09130"/>
    </source>
</evidence>
<dbReference type="PANTHER" id="PTHR43580">
    <property type="entry name" value="OXIDOREDUCTASE GLYR1-RELATED"/>
    <property type="match status" value="1"/>
</dbReference>
<dbReference type="SUPFAM" id="SSF51735">
    <property type="entry name" value="NAD(P)-binding Rossmann-fold domains"/>
    <property type="match status" value="1"/>
</dbReference>